<reference evidence="2 4" key="1">
    <citation type="submission" date="2015-11" db="EMBL/GenBank/DDBJ databases">
        <title>Genomic analysis of 38 Legionella species identifies large and diverse effector repertoires.</title>
        <authorList>
            <person name="Burstein D."/>
            <person name="Amaro F."/>
            <person name="Zusman T."/>
            <person name="Lifshitz Z."/>
            <person name="Cohen O."/>
            <person name="Gilbert J.A."/>
            <person name="Pupko T."/>
            <person name="Shuman H.A."/>
            <person name="Segal G."/>
        </authorList>
    </citation>
    <scope>NUCLEOTIDE SEQUENCE [LARGE SCALE GENOMIC DNA]</scope>
    <source>
        <strain evidence="2 4">Bercovier 4</strain>
    </source>
</reference>
<sequence>MSNIAVIFNQKAKNASLISQYLEHFSQHHIDYTSFETRPDKLKTIIKHCQKDYSLLLIGGGDGTVRTAAELCCHSSFKLGIIPLGTMNHFVKELSLPANPDELTHALKQMSTITIDLSEVNQRIFVNNASIGFYPRFAYHRNHYHKFYNKWLSYLPGFIQACKFNQPLNIEIKNQDLNLSLATSFFMISNNMYSYQFPIAFRRENFNEGLLGIYVYKYKKLPLKNMIHALFNPKKNFTIKQSSHPIEVHIKNKKNIDVALDGEIIKMKTPLLFKPLPNALTLLTGSQ</sequence>
<evidence type="ECO:0000313" key="4">
    <source>
        <dbReference type="Proteomes" id="UP000054761"/>
    </source>
</evidence>
<evidence type="ECO:0000259" key="1">
    <source>
        <dbReference type="PROSITE" id="PS50146"/>
    </source>
</evidence>
<gene>
    <name evidence="3" type="ORF">E3983_04305</name>
    <name evidence="2" type="ORF">Lisr_0292</name>
</gene>
<protein>
    <submittedName>
        <fullName evidence="2">Diacylglycerol kinase</fullName>
    </submittedName>
</protein>
<dbReference type="SMART" id="SM00046">
    <property type="entry name" value="DAGKc"/>
    <property type="match status" value="1"/>
</dbReference>
<dbReference type="InterPro" id="IPR001206">
    <property type="entry name" value="Diacylglycerol_kinase_cat_dom"/>
</dbReference>
<dbReference type="SUPFAM" id="SSF111331">
    <property type="entry name" value="NAD kinase/diacylglycerol kinase-like"/>
    <property type="match status" value="1"/>
</dbReference>
<dbReference type="PATRIC" id="fig|454.4.peg.307"/>
<dbReference type="EMBL" id="CP038254">
    <property type="protein sequence ID" value="QBR83647.1"/>
    <property type="molecule type" value="Genomic_DNA"/>
</dbReference>
<dbReference type="Proteomes" id="UP000054761">
    <property type="component" value="Unassembled WGS sequence"/>
</dbReference>
<dbReference type="Gene3D" id="3.40.50.10330">
    <property type="entry name" value="Probable inorganic polyphosphate/atp-NAD kinase, domain 1"/>
    <property type="match status" value="1"/>
</dbReference>
<reference evidence="3 5" key="2">
    <citation type="submission" date="2019-03" db="EMBL/GenBank/DDBJ databases">
        <title>Diverse conjugative elements silence natural transformation in Legionella species.</title>
        <authorList>
            <person name="Durieux I."/>
            <person name="Ginevra C."/>
            <person name="Attaiech L."/>
            <person name="Picq K."/>
            <person name="Juan P.A."/>
            <person name="Jarraud S."/>
            <person name="Charpentier X."/>
        </authorList>
    </citation>
    <scope>NUCLEOTIDE SEQUENCE [LARGE SCALE GENOMIC DNA]</scope>
    <source>
        <strain evidence="3 5">HL-0427-4011</strain>
    </source>
</reference>
<keyword evidence="2" id="KW-0808">Transferase</keyword>
<dbReference type="STRING" id="454.Lisr_0292"/>
<dbReference type="AlphaFoldDB" id="A0A0W0WNL2"/>
<dbReference type="InterPro" id="IPR016064">
    <property type="entry name" value="NAD/diacylglycerol_kinase_sf"/>
</dbReference>
<dbReference type="Gene3D" id="2.60.200.40">
    <property type="match status" value="1"/>
</dbReference>
<accession>A0A0W0WNL2</accession>
<dbReference type="Pfam" id="PF00781">
    <property type="entry name" value="DAGK_cat"/>
    <property type="match status" value="1"/>
</dbReference>
<dbReference type="RefSeq" id="WP_058500679.1">
    <property type="nucleotide sequence ID" value="NZ_CAAAJA010000004.1"/>
</dbReference>
<keyword evidence="2" id="KW-0418">Kinase</keyword>
<dbReference type="GO" id="GO:0016301">
    <property type="term" value="F:kinase activity"/>
    <property type="evidence" value="ECO:0007669"/>
    <property type="project" value="UniProtKB-KW"/>
</dbReference>
<name>A0A0W0WNL2_9GAMM</name>
<feature type="domain" description="DAGKc" evidence="1">
    <location>
        <begin position="1"/>
        <end position="124"/>
    </location>
</feature>
<dbReference type="PROSITE" id="PS50146">
    <property type="entry name" value="DAGK"/>
    <property type="match status" value="1"/>
</dbReference>
<dbReference type="InterPro" id="IPR017438">
    <property type="entry name" value="ATP-NAD_kinase_N"/>
</dbReference>
<dbReference type="Proteomes" id="UP000295517">
    <property type="component" value="Chromosome"/>
</dbReference>
<keyword evidence="4" id="KW-1185">Reference proteome</keyword>
<evidence type="ECO:0000313" key="3">
    <source>
        <dbReference type="EMBL" id="QBR83647.1"/>
    </source>
</evidence>
<evidence type="ECO:0000313" key="5">
    <source>
        <dbReference type="Proteomes" id="UP000295517"/>
    </source>
</evidence>
<proteinExistence type="predicted"/>
<evidence type="ECO:0000313" key="2">
    <source>
        <dbReference type="EMBL" id="KTD33924.1"/>
    </source>
</evidence>
<organism evidence="2 4">
    <name type="scientific">Legionella israelensis</name>
    <dbReference type="NCBI Taxonomy" id="454"/>
    <lineage>
        <taxon>Bacteria</taxon>
        <taxon>Pseudomonadati</taxon>
        <taxon>Pseudomonadota</taxon>
        <taxon>Gammaproteobacteria</taxon>
        <taxon>Legionellales</taxon>
        <taxon>Legionellaceae</taxon>
        <taxon>Legionella</taxon>
    </lineage>
</organism>
<dbReference type="OrthoDB" id="142078at2"/>
<dbReference type="EMBL" id="LNYH01000006">
    <property type="protein sequence ID" value="KTD33924.1"/>
    <property type="molecule type" value="Genomic_DNA"/>
</dbReference>